<gene>
    <name evidence="3" type="ORF">P9850_06260</name>
    <name evidence="2" type="ORF">PNH38_08230</name>
</gene>
<dbReference type="AlphaFoldDB" id="A0ABD5IT31"/>
<keyword evidence="1" id="KW-0472">Membrane</keyword>
<dbReference type="RefSeq" id="WP_159719898.1">
    <property type="nucleotide sequence ID" value="NZ_JACIDF010000006.1"/>
</dbReference>
<name>A0ABD5IT31_9BACL</name>
<feature type="transmembrane region" description="Helical" evidence="1">
    <location>
        <begin position="16"/>
        <end position="37"/>
    </location>
</feature>
<reference evidence="2 4" key="1">
    <citation type="submission" date="2023-01" db="EMBL/GenBank/DDBJ databases">
        <title>Genome-based reclassification of Anoxybacillus geothermalis as a later heterotypic synonym of Anoxybacillus rupiensis.</title>
        <authorList>
            <person name="Inan Bektas K."/>
            <person name="Canakci S."/>
            <person name="Belduz A.A."/>
            <person name="Guler H.H."/>
        </authorList>
    </citation>
    <scope>NUCLEOTIDE SEQUENCE [LARGE SCALE GENOMIC DNA]</scope>
    <source>
        <strain evidence="2 4">DSM 17127</strain>
    </source>
</reference>
<dbReference type="EMBL" id="JAQOTG010000005">
    <property type="protein sequence ID" value="MDE8563870.1"/>
    <property type="molecule type" value="Genomic_DNA"/>
</dbReference>
<reference evidence="3 5" key="2">
    <citation type="submission" date="2023-03" db="EMBL/GenBank/DDBJ databases">
        <title>Bacillus Genome Sequencing.</title>
        <authorList>
            <person name="Dunlap C."/>
        </authorList>
    </citation>
    <scope>NUCLEOTIDE SEQUENCE [LARGE SCALE GENOMIC DNA]</scope>
    <source>
        <strain evidence="3 5">NRS-38</strain>
    </source>
</reference>
<dbReference type="Proteomes" id="UP001339962">
    <property type="component" value="Unassembled WGS sequence"/>
</dbReference>
<dbReference type="EMBL" id="JARTLI010000005">
    <property type="protein sequence ID" value="MED5051464.1"/>
    <property type="molecule type" value="Genomic_DNA"/>
</dbReference>
<sequence>MTKGKATEDSHLKGTLAAVFLLGFFLIFTWVSVYFLFLERL</sequence>
<keyword evidence="1" id="KW-0812">Transmembrane</keyword>
<protein>
    <submittedName>
        <fullName evidence="3">Cytochrome c oxidase subunit 2A</fullName>
    </submittedName>
</protein>
<evidence type="ECO:0000313" key="3">
    <source>
        <dbReference type="EMBL" id="MED5051464.1"/>
    </source>
</evidence>
<evidence type="ECO:0000313" key="2">
    <source>
        <dbReference type="EMBL" id="MDE8563870.1"/>
    </source>
</evidence>
<accession>A0ABD5IT31</accession>
<evidence type="ECO:0000313" key="5">
    <source>
        <dbReference type="Proteomes" id="UP001339962"/>
    </source>
</evidence>
<organism evidence="3 5">
    <name type="scientific">Anoxybacteroides rupiense</name>
    <dbReference type="NCBI Taxonomy" id="311460"/>
    <lineage>
        <taxon>Bacteria</taxon>
        <taxon>Bacillati</taxon>
        <taxon>Bacillota</taxon>
        <taxon>Bacilli</taxon>
        <taxon>Bacillales</taxon>
        <taxon>Anoxybacillaceae</taxon>
        <taxon>Anoxybacteroides</taxon>
    </lineage>
</organism>
<evidence type="ECO:0000256" key="1">
    <source>
        <dbReference type="SAM" id="Phobius"/>
    </source>
</evidence>
<keyword evidence="1" id="KW-1133">Transmembrane helix</keyword>
<dbReference type="Proteomes" id="UP001213979">
    <property type="component" value="Unassembled WGS sequence"/>
</dbReference>
<comment type="caution">
    <text evidence="3">The sequence shown here is derived from an EMBL/GenBank/DDBJ whole genome shotgun (WGS) entry which is preliminary data.</text>
</comment>
<keyword evidence="4" id="KW-1185">Reference proteome</keyword>
<proteinExistence type="predicted"/>
<evidence type="ECO:0000313" key="4">
    <source>
        <dbReference type="Proteomes" id="UP001213979"/>
    </source>
</evidence>